<dbReference type="PROSITE" id="PS51257">
    <property type="entry name" value="PROKAR_LIPOPROTEIN"/>
    <property type="match status" value="1"/>
</dbReference>
<feature type="chain" id="PRO_5043432304" evidence="6">
    <location>
        <begin position="29"/>
        <end position="327"/>
    </location>
</feature>
<protein>
    <submittedName>
        <fullName evidence="8">ABC transporter substrate-binding protein</fullName>
    </submittedName>
</protein>
<accession>A0AAW9NVU4</accession>
<dbReference type="SUPFAM" id="SSF53807">
    <property type="entry name" value="Helical backbone' metal receptor"/>
    <property type="match status" value="1"/>
</dbReference>
<evidence type="ECO:0000256" key="2">
    <source>
        <dbReference type="ARBA" id="ARBA00008814"/>
    </source>
</evidence>
<evidence type="ECO:0000313" key="8">
    <source>
        <dbReference type="EMBL" id="MEC1179043.1"/>
    </source>
</evidence>
<gene>
    <name evidence="8" type="ORF">P9B03_11160</name>
</gene>
<keyword evidence="5" id="KW-0175">Coiled coil</keyword>
<name>A0AAW9NVU4_9BACL</name>
<dbReference type="InterPro" id="IPR051313">
    <property type="entry name" value="Bact_iron-sidero_bind"/>
</dbReference>
<dbReference type="PANTHER" id="PTHR30532:SF26">
    <property type="entry name" value="IRON(3+)-HYDROXAMATE-BINDING PROTEIN FHUD"/>
    <property type="match status" value="1"/>
</dbReference>
<reference evidence="8 9" key="1">
    <citation type="submission" date="2023-03" db="EMBL/GenBank/DDBJ databases">
        <title>Bacillus Genome Sequencing.</title>
        <authorList>
            <person name="Dunlap C."/>
        </authorList>
    </citation>
    <scope>NUCLEOTIDE SEQUENCE [LARGE SCALE GENOMIC DNA]</scope>
    <source>
        <strain evidence="8 9">B-59205</strain>
    </source>
</reference>
<dbReference type="InterPro" id="IPR002491">
    <property type="entry name" value="ABC_transptr_periplasmic_BD"/>
</dbReference>
<evidence type="ECO:0000259" key="7">
    <source>
        <dbReference type="PROSITE" id="PS50983"/>
    </source>
</evidence>
<dbReference type="GO" id="GO:0030288">
    <property type="term" value="C:outer membrane-bounded periplasmic space"/>
    <property type="evidence" value="ECO:0007669"/>
    <property type="project" value="TreeGrafter"/>
</dbReference>
<keyword evidence="4 6" id="KW-0732">Signal</keyword>
<dbReference type="Pfam" id="PF01497">
    <property type="entry name" value="Peripla_BP_2"/>
    <property type="match status" value="1"/>
</dbReference>
<keyword evidence="9" id="KW-1185">Reference proteome</keyword>
<dbReference type="RefSeq" id="WP_326123540.1">
    <property type="nucleotide sequence ID" value="NZ_JARSFG010000015.1"/>
</dbReference>
<feature type="signal peptide" evidence="6">
    <location>
        <begin position="1"/>
        <end position="28"/>
    </location>
</feature>
<proteinExistence type="inferred from homology"/>
<comment type="caution">
    <text evidence="8">The sequence shown here is derived from an EMBL/GenBank/DDBJ whole genome shotgun (WGS) entry which is preliminary data.</text>
</comment>
<evidence type="ECO:0000256" key="1">
    <source>
        <dbReference type="ARBA" id="ARBA00004196"/>
    </source>
</evidence>
<dbReference type="Gene3D" id="3.40.50.1980">
    <property type="entry name" value="Nitrogenase molybdenum iron protein domain"/>
    <property type="match status" value="2"/>
</dbReference>
<comment type="subcellular location">
    <subcellularLocation>
        <location evidence="1">Cell envelope</location>
    </subcellularLocation>
</comment>
<dbReference type="GO" id="GO:1901678">
    <property type="term" value="P:iron coordination entity transport"/>
    <property type="evidence" value="ECO:0007669"/>
    <property type="project" value="UniProtKB-ARBA"/>
</dbReference>
<evidence type="ECO:0000256" key="5">
    <source>
        <dbReference type="SAM" id="Coils"/>
    </source>
</evidence>
<evidence type="ECO:0000313" key="9">
    <source>
        <dbReference type="Proteomes" id="UP001344888"/>
    </source>
</evidence>
<sequence>MNKLRKSSLYFGLLLMAMILVGCNSDDAKNASAENTENAVEKEEEKLEAENVSATKMYTDALSREVEIPTNPQRVVALWTVGEILALDVQPVGSTTQLLRFYTDEEKDGIEIVGDSVIGDYEKILSLNPDLIVLYALAKEEEIEQFSKIAPTVTTQFFGEPMESLRDLGEILNKQEEAEDWIKEYNRRVEVAREEVKDLNLQDEKAVVIQLALKNMYLYRSSTFPTIFDAYQFQLSSYQEKLQQDGNFAKEQLSIEILPKFSDVDRIFLIVNDEDSKAAYETLKGSTIWNNLPAVKNNQVYVMHNRFSITDITTLDWALDEVKRLLK</sequence>
<dbReference type="PROSITE" id="PS50983">
    <property type="entry name" value="FE_B12_PBP"/>
    <property type="match status" value="1"/>
</dbReference>
<evidence type="ECO:0000256" key="6">
    <source>
        <dbReference type="SAM" id="SignalP"/>
    </source>
</evidence>
<evidence type="ECO:0000256" key="4">
    <source>
        <dbReference type="ARBA" id="ARBA00022729"/>
    </source>
</evidence>
<dbReference type="AlphaFoldDB" id="A0AAW9NVU4"/>
<dbReference type="PANTHER" id="PTHR30532">
    <property type="entry name" value="IRON III DICITRATE-BINDING PERIPLASMIC PROTEIN"/>
    <property type="match status" value="1"/>
</dbReference>
<feature type="coiled-coil region" evidence="5">
    <location>
        <begin position="175"/>
        <end position="202"/>
    </location>
</feature>
<keyword evidence="3" id="KW-0813">Transport</keyword>
<dbReference type="Proteomes" id="UP001344888">
    <property type="component" value="Unassembled WGS sequence"/>
</dbReference>
<organism evidence="8 9">
    <name type="scientific">Metasolibacillus meyeri</name>
    <dbReference type="NCBI Taxonomy" id="1071052"/>
    <lineage>
        <taxon>Bacteria</taxon>
        <taxon>Bacillati</taxon>
        <taxon>Bacillota</taxon>
        <taxon>Bacilli</taxon>
        <taxon>Bacillales</taxon>
        <taxon>Caryophanaceae</taxon>
        <taxon>Metasolibacillus</taxon>
    </lineage>
</organism>
<evidence type="ECO:0000256" key="3">
    <source>
        <dbReference type="ARBA" id="ARBA00022448"/>
    </source>
</evidence>
<comment type="similarity">
    <text evidence="2">Belongs to the bacterial solute-binding protein 8 family.</text>
</comment>
<feature type="domain" description="Fe/B12 periplasmic-binding" evidence="7">
    <location>
        <begin position="74"/>
        <end position="327"/>
    </location>
</feature>
<dbReference type="EMBL" id="JARSFG010000015">
    <property type="protein sequence ID" value="MEC1179043.1"/>
    <property type="molecule type" value="Genomic_DNA"/>
</dbReference>